<organism evidence="1 2">
    <name type="scientific">Mucor flavus</name>
    <dbReference type="NCBI Taxonomy" id="439312"/>
    <lineage>
        <taxon>Eukaryota</taxon>
        <taxon>Fungi</taxon>
        <taxon>Fungi incertae sedis</taxon>
        <taxon>Mucoromycota</taxon>
        <taxon>Mucoromycotina</taxon>
        <taxon>Mucoromycetes</taxon>
        <taxon>Mucorales</taxon>
        <taxon>Mucorineae</taxon>
        <taxon>Mucoraceae</taxon>
        <taxon>Mucor</taxon>
    </lineage>
</organism>
<comment type="caution">
    <text evidence="1">The sequence shown here is derived from an EMBL/GenBank/DDBJ whole genome shotgun (WGS) entry which is preliminary data.</text>
</comment>
<protein>
    <recommendedName>
        <fullName evidence="3">Pectinesterase inhibitor domain-containing protein</fullName>
    </recommendedName>
</protein>
<dbReference type="Pfam" id="PF12296">
    <property type="entry name" value="HsbA"/>
    <property type="match status" value="1"/>
</dbReference>
<dbReference type="InterPro" id="IPR021054">
    <property type="entry name" value="Cell_wall_mannoprotein_1"/>
</dbReference>
<reference evidence="1 2" key="1">
    <citation type="submission" date="2024-04" db="EMBL/GenBank/DDBJ databases">
        <title>genome sequences of Mucor flavus KT1a and Helicostylum pulchrum KT1b strains isolated from the surface of a dry-aged beef.</title>
        <authorList>
            <person name="Toyotome T."/>
            <person name="Hosono M."/>
            <person name="Torimaru M."/>
            <person name="Fukuda K."/>
            <person name="Mikami N."/>
        </authorList>
    </citation>
    <scope>NUCLEOTIDE SEQUENCE [LARGE SCALE GENOMIC DNA]</scope>
    <source>
        <strain evidence="1 2">KT1a</strain>
    </source>
</reference>
<sequence length="151" mass="16520">MPPPANVESCVSSFSYVSTEVDELRTVVQNGGFLDTGSAYYDLQSSIDKAQASCCSINTVIAEVDSDYVNGVINTITPKIQSALTLVASKKDDYNVFTRILVENRVKELEKSTTRLNTCLTNFTPDSKKSTLQSYIEAMNLAFSSTLSAYD</sequence>
<accession>A0ABP9Z0I6</accession>
<evidence type="ECO:0000313" key="2">
    <source>
        <dbReference type="Proteomes" id="UP001473302"/>
    </source>
</evidence>
<dbReference type="Proteomes" id="UP001473302">
    <property type="component" value="Unassembled WGS sequence"/>
</dbReference>
<dbReference type="EMBL" id="BAABUK010000013">
    <property type="protein sequence ID" value="GAA5812620.1"/>
    <property type="molecule type" value="Genomic_DNA"/>
</dbReference>
<evidence type="ECO:0008006" key="3">
    <source>
        <dbReference type="Google" id="ProtNLM"/>
    </source>
</evidence>
<name>A0ABP9Z0I6_9FUNG</name>
<keyword evidence="2" id="KW-1185">Reference proteome</keyword>
<gene>
    <name evidence="1" type="ORF">MFLAVUS_006077</name>
</gene>
<proteinExistence type="predicted"/>
<evidence type="ECO:0000313" key="1">
    <source>
        <dbReference type="EMBL" id="GAA5812620.1"/>
    </source>
</evidence>